<evidence type="ECO:0000256" key="1">
    <source>
        <dbReference type="SAM" id="MobiDB-lite"/>
    </source>
</evidence>
<evidence type="ECO:0000313" key="2">
    <source>
        <dbReference type="EMBL" id="KAK7483141.1"/>
    </source>
</evidence>
<proteinExistence type="predicted"/>
<feature type="region of interest" description="Disordered" evidence="1">
    <location>
        <begin position="1"/>
        <end position="40"/>
    </location>
</feature>
<dbReference type="Proteomes" id="UP001519460">
    <property type="component" value="Unassembled WGS sequence"/>
</dbReference>
<organism evidence="2 3">
    <name type="scientific">Batillaria attramentaria</name>
    <dbReference type="NCBI Taxonomy" id="370345"/>
    <lineage>
        <taxon>Eukaryota</taxon>
        <taxon>Metazoa</taxon>
        <taxon>Spiralia</taxon>
        <taxon>Lophotrochozoa</taxon>
        <taxon>Mollusca</taxon>
        <taxon>Gastropoda</taxon>
        <taxon>Caenogastropoda</taxon>
        <taxon>Sorbeoconcha</taxon>
        <taxon>Cerithioidea</taxon>
        <taxon>Batillariidae</taxon>
        <taxon>Batillaria</taxon>
    </lineage>
</organism>
<reference evidence="2 3" key="1">
    <citation type="journal article" date="2023" name="Sci. Data">
        <title>Genome assembly of the Korean intertidal mud-creeper Batillaria attramentaria.</title>
        <authorList>
            <person name="Patra A.K."/>
            <person name="Ho P.T."/>
            <person name="Jun S."/>
            <person name="Lee S.J."/>
            <person name="Kim Y."/>
            <person name="Won Y.J."/>
        </authorList>
    </citation>
    <scope>NUCLEOTIDE SEQUENCE [LARGE SCALE GENOMIC DNA]</scope>
    <source>
        <strain evidence="2">Wonlab-2016</strain>
    </source>
</reference>
<accession>A0ABD0K732</accession>
<sequence length="66" mass="7011">MSMGSRALPTSTTRIRHKAAPRFIRPQAGKSAAQSPMEKARAHRQLGLVCVCGEGGGAEKELAHVN</sequence>
<comment type="caution">
    <text evidence="2">The sequence shown here is derived from an EMBL/GenBank/DDBJ whole genome shotgun (WGS) entry which is preliminary data.</text>
</comment>
<protein>
    <submittedName>
        <fullName evidence="2">Uncharacterized protein</fullName>
    </submittedName>
</protein>
<evidence type="ECO:0000313" key="3">
    <source>
        <dbReference type="Proteomes" id="UP001519460"/>
    </source>
</evidence>
<keyword evidence="3" id="KW-1185">Reference proteome</keyword>
<gene>
    <name evidence="2" type="ORF">BaRGS_00025637</name>
</gene>
<dbReference type="AlphaFoldDB" id="A0ABD0K732"/>
<dbReference type="EMBL" id="JACVVK020000232">
    <property type="protein sequence ID" value="KAK7483141.1"/>
    <property type="molecule type" value="Genomic_DNA"/>
</dbReference>
<name>A0ABD0K732_9CAEN</name>